<protein>
    <submittedName>
        <fullName evidence="1">Uncharacterized protein</fullName>
    </submittedName>
</protein>
<sequence>MHIYFSTKFSPSDRGRWLDDEDAPVIDGFAINLEQLLKRIEEDCIREVADYAKEAGWIASENLEEFYRHNTQVFKMPLDTMVRASTLKAIYGDRYDRKLEVTQWGEIGAPISIPELDALRAREAFRVANRDADDPLRQIVEAAQVQRTKRTPDPGVLFIAYDYAPLFKRTIGAFQTYDAAVAAAPADATICELDADGSTSLRRGKMLRGHFAEQGWGYASGYAPSDRKTQQVPGT</sequence>
<comment type="caution">
    <text evidence="1">The sequence shown here is derived from an EMBL/GenBank/DDBJ whole genome shotgun (WGS) entry which is preliminary data.</text>
</comment>
<dbReference type="Proteomes" id="UP001500731">
    <property type="component" value="Unassembled WGS sequence"/>
</dbReference>
<evidence type="ECO:0000313" key="1">
    <source>
        <dbReference type="EMBL" id="GAA4492025.1"/>
    </source>
</evidence>
<accession>A0ABP8PVC4</accession>
<gene>
    <name evidence="1" type="ORF">GCM10023171_36920</name>
</gene>
<proteinExistence type="predicted"/>
<reference evidence="2" key="1">
    <citation type="journal article" date="2019" name="Int. J. Syst. Evol. Microbiol.">
        <title>The Global Catalogue of Microorganisms (GCM) 10K type strain sequencing project: providing services to taxonomists for standard genome sequencing and annotation.</title>
        <authorList>
            <consortium name="The Broad Institute Genomics Platform"/>
            <consortium name="The Broad Institute Genome Sequencing Center for Infectious Disease"/>
            <person name="Wu L."/>
            <person name="Ma J."/>
        </authorList>
    </citation>
    <scope>NUCLEOTIDE SEQUENCE [LARGE SCALE GENOMIC DNA]</scope>
    <source>
        <strain evidence="2">JCM 17839</strain>
    </source>
</reference>
<dbReference type="RefSeq" id="WP_345188975.1">
    <property type="nucleotide sequence ID" value="NZ_BAABGP010000028.1"/>
</dbReference>
<dbReference type="EMBL" id="BAABGP010000028">
    <property type="protein sequence ID" value="GAA4492025.1"/>
    <property type="molecule type" value="Genomic_DNA"/>
</dbReference>
<name>A0ABP8PVC4_9MICO</name>
<organism evidence="1 2">
    <name type="scientific">Microbacterium panaciterrae</name>
    <dbReference type="NCBI Taxonomy" id="985759"/>
    <lineage>
        <taxon>Bacteria</taxon>
        <taxon>Bacillati</taxon>
        <taxon>Actinomycetota</taxon>
        <taxon>Actinomycetes</taxon>
        <taxon>Micrococcales</taxon>
        <taxon>Microbacteriaceae</taxon>
        <taxon>Microbacterium</taxon>
    </lineage>
</organism>
<evidence type="ECO:0000313" key="2">
    <source>
        <dbReference type="Proteomes" id="UP001500731"/>
    </source>
</evidence>
<keyword evidence="2" id="KW-1185">Reference proteome</keyword>